<comment type="caution">
    <text evidence="3">The sequence shown here is derived from an EMBL/GenBank/DDBJ whole genome shotgun (WGS) entry which is preliminary data.</text>
</comment>
<feature type="signal peptide" evidence="2">
    <location>
        <begin position="1"/>
        <end position="35"/>
    </location>
</feature>
<feature type="region of interest" description="Disordered" evidence="1">
    <location>
        <begin position="38"/>
        <end position="117"/>
    </location>
</feature>
<keyword evidence="4" id="KW-1185">Reference proteome</keyword>
<dbReference type="Proteomes" id="UP000620224">
    <property type="component" value="Unassembled WGS sequence"/>
</dbReference>
<evidence type="ECO:0000256" key="2">
    <source>
        <dbReference type="SAM" id="SignalP"/>
    </source>
</evidence>
<organism evidence="3 4">
    <name type="scientific">Streptomyces lucensis JCM 4490</name>
    <dbReference type="NCBI Taxonomy" id="1306176"/>
    <lineage>
        <taxon>Bacteria</taxon>
        <taxon>Bacillati</taxon>
        <taxon>Actinomycetota</taxon>
        <taxon>Actinomycetes</taxon>
        <taxon>Kitasatosporales</taxon>
        <taxon>Streptomycetaceae</taxon>
        <taxon>Streptomyces</taxon>
    </lineage>
</organism>
<gene>
    <name evidence="3" type="ORF">GCM10010503_47680</name>
</gene>
<feature type="compositionally biased region" description="Basic and acidic residues" evidence="1">
    <location>
        <begin position="94"/>
        <end position="105"/>
    </location>
</feature>
<proteinExistence type="predicted"/>
<keyword evidence="2" id="KW-0732">Signal</keyword>
<reference evidence="3" key="1">
    <citation type="journal article" date="2014" name="Int. J. Syst. Evol. Microbiol.">
        <title>Complete genome sequence of Corynebacterium casei LMG S-19264T (=DSM 44701T), isolated from a smear-ripened cheese.</title>
        <authorList>
            <consortium name="US DOE Joint Genome Institute (JGI-PGF)"/>
            <person name="Walter F."/>
            <person name="Albersmeier A."/>
            <person name="Kalinowski J."/>
            <person name="Ruckert C."/>
        </authorList>
    </citation>
    <scope>NUCLEOTIDE SEQUENCE</scope>
    <source>
        <strain evidence="3">JCM 4490</strain>
    </source>
</reference>
<dbReference type="PROSITE" id="PS51318">
    <property type="entry name" value="TAT"/>
    <property type="match status" value="1"/>
</dbReference>
<accession>A0A918J9R1</accession>
<dbReference type="RefSeq" id="WP_190017369.1">
    <property type="nucleotide sequence ID" value="NZ_BMUE01000011.1"/>
</dbReference>
<dbReference type="InterPro" id="IPR006311">
    <property type="entry name" value="TAT_signal"/>
</dbReference>
<evidence type="ECO:0000256" key="1">
    <source>
        <dbReference type="SAM" id="MobiDB-lite"/>
    </source>
</evidence>
<protein>
    <submittedName>
        <fullName evidence="3">Uncharacterized protein</fullName>
    </submittedName>
</protein>
<dbReference type="AlphaFoldDB" id="A0A918J9R1"/>
<evidence type="ECO:0000313" key="4">
    <source>
        <dbReference type="Proteomes" id="UP000620224"/>
    </source>
</evidence>
<name>A0A918J9R1_9ACTN</name>
<reference evidence="3" key="2">
    <citation type="submission" date="2020-09" db="EMBL/GenBank/DDBJ databases">
        <authorList>
            <person name="Sun Q."/>
            <person name="Ohkuma M."/>
        </authorList>
    </citation>
    <scope>NUCLEOTIDE SEQUENCE</scope>
    <source>
        <strain evidence="3">JCM 4490</strain>
    </source>
</reference>
<sequence>MARIAQTSRIQRLALLGATAGLAAGGALLPTSAFAAPATSHTGSAAVVAHHHGDRHGDERGNHHRRTSSRETTTETSVEFGPDGRVTKITKKVTTKETRSRKGDKNVNALVQGNAGQ</sequence>
<feature type="chain" id="PRO_5037701178" evidence="2">
    <location>
        <begin position="36"/>
        <end position="117"/>
    </location>
</feature>
<evidence type="ECO:0000313" key="3">
    <source>
        <dbReference type="EMBL" id="GGW65152.1"/>
    </source>
</evidence>
<dbReference type="EMBL" id="BMUE01000011">
    <property type="protein sequence ID" value="GGW65152.1"/>
    <property type="molecule type" value="Genomic_DNA"/>
</dbReference>